<dbReference type="AlphaFoldDB" id="A0A1I3T5W4"/>
<proteinExistence type="predicted"/>
<keyword evidence="1" id="KW-0472">Membrane</keyword>
<keyword evidence="1" id="KW-1133">Transmembrane helix</keyword>
<dbReference type="Proteomes" id="UP000199110">
    <property type="component" value="Unassembled WGS sequence"/>
</dbReference>
<dbReference type="STRING" id="390807.SAMN04488095_3292"/>
<keyword evidence="1" id="KW-0812">Transmembrane</keyword>
<evidence type="ECO:0000313" key="2">
    <source>
        <dbReference type="EMBL" id="SFJ65902.1"/>
    </source>
</evidence>
<protein>
    <recommendedName>
        <fullName evidence="4">DUF2975 domain-containing protein</fullName>
    </recommendedName>
</protein>
<organism evidence="2 3">
    <name type="scientific">Jannaschia pohangensis</name>
    <dbReference type="NCBI Taxonomy" id="390807"/>
    <lineage>
        <taxon>Bacteria</taxon>
        <taxon>Pseudomonadati</taxon>
        <taxon>Pseudomonadota</taxon>
        <taxon>Alphaproteobacteria</taxon>
        <taxon>Rhodobacterales</taxon>
        <taxon>Roseobacteraceae</taxon>
        <taxon>Jannaschia</taxon>
    </lineage>
</organism>
<feature type="transmembrane region" description="Helical" evidence="1">
    <location>
        <begin position="147"/>
        <end position="164"/>
    </location>
</feature>
<gene>
    <name evidence="2" type="ORF">SAMN04488095_3292</name>
</gene>
<accession>A0A1I3T5W4</accession>
<reference evidence="2 3" key="1">
    <citation type="submission" date="2016-10" db="EMBL/GenBank/DDBJ databases">
        <authorList>
            <person name="de Groot N.N."/>
        </authorList>
    </citation>
    <scope>NUCLEOTIDE SEQUENCE [LARGE SCALE GENOMIC DNA]</scope>
    <source>
        <strain evidence="2 3">DSM 19073</strain>
    </source>
</reference>
<keyword evidence="3" id="KW-1185">Reference proteome</keyword>
<feature type="transmembrane region" description="Helical" evidence="1">
    <location>
        <begin position="12"/>
        <end position="37"/>
    </location>
</feature>
<evidence type="ECO:0000256" key="1">
    <source>
        <dbReference type="SAM" id="Phobius"/>
    </source>
</evidence>
<feature type="transmembrane region" description="Helical" evidence="1">
    <location>
        <begin position="57"/>
        <end position="79"/>
    </location>
</feature>
<sequence>MTVKRVMQTSRWLGLLTTVLIGAVPALILFGLATGAFTVDALIAGNPTLNIVTPPGAGAVTGYVLIEALLMAVGIYVLWQVRALFGAYAAGDILTLESAQTLQRAGGGLLALAGCNIVATAVQGVLLTWANPPGQRQLAVGISNTEIWFLLTGGLLMVVGWALVEAARQADENRGFV</sequence>
<dbReference type="EMBL" id="FORA01000005">
    <property type="protein sequence ID" value="SFJ65902.1"/>
    <property type="molecule type" value="Genomic_DNA"/>
</dbReference>
<name>A0A1I3T5W4_9RHOB</name>
<evidence type="ECO:0000313" key="3">
    <source>
        <dbReference type="Proteomes" id="UP000199110"/>
    </source>
</evidence>
<evidence type="ECO:0008006" key="4">
    <source>
        <dbReference type="Google" id="ProtNLM"/>
    </source>
</evidence>
<feature type="transmembrane region" description="Helical" evidence="1">
    <location>
        <begin position="108"/>
        <end position="127"/>
    </location>
</feature>